<dbReference type="CDD" id="cd04433">
    <property type="entry name" value="AFD_class_I"/>
    <property type="match status" value="1"/>
</dbReference>
<reference evidence="5 6" key="1">
    <citation type="journal article" date="2018" name="Int. J. Syst. Evol. Microbiol.">
        <title>Epidermidibacterium keratini gen. nov., sp. nov., a member of the family Sporichthyaceae, isolated from keratin epidermis.</title>
        <authorList>
            <person name="Lee D.G."/>
            <person name="Trujillo M.E."/>
            <person name="Kang S."/>
            <person name="Nam J.J."/>
            <person name="Kim Y.J."/>
        </authorList>
    </citation>
    <scope>NUCLEOTIDE SEQUENCE [LARGE SCALE GENOMIC DNA]</scope>
    <source>
        <strain evidence="5 6">EPI-7</strain>
    </source>
</reference>
<comment type="similarity">
    <text evidence="1">Belongs to the ATP-dependent AMP-binding enzyme family.</text>
</comment>
<dbReference type="Proteomes" id="UP000463857">
    <property type="component" value="Chromosome"/>
</dbReference>
<evidence type="ECO:0000313" key="5">
    <source>
        <dbReference type="EMBL" id="QHC00346.1"/>
    </source>
</evidence>
<keyword evidence="6" id="KW-1185">Reference proteome</keyword>
<evidence type="ECO:0000313" key="6">
    <source>
        <dbReference type="Proteomes" id="UP000463857"/>
    </source>
</evidence>
<dbReference type="KEGG" id="eke:EK0264_08675"/>
<dbReference type="OrthoDB" id="8185589at2"/>
<proteinExistence type="inferred from homology"/>
<organism evidence="5 6">
    <name type="scientific">Epidermidibacterium keratini</name>
    <dbReference type="NCBI Taxonomy" id="1891644"/>
    <lineage>
        <taxon>Bacteria</taxon>
        <taxon>Bacillati</taxon>
        <taxon>Actinomycetota</taxon>
        <taxon>Actinomycetes</taxon>
        <taxon>Sporichthyales</taxon>
        <taxon>Sporichthyaceae</taxon>
        <taxon>Epidermidibacterium</taxon>
    </lineage>
</organism>
<dbReference type="RefSeq" id="WP_159544738.1">
    <property type="nucleotide sequence ID" value="NZ_CP047156.1"/>
</dbReference>
<protein>
    <submittedName>
        <fullName evidence="5">AMP-binding protein</fullName>
    </submittedName>
</protein>
<sequence>MTVRDLLQRAIDADPDAPLVILPIGDGDDLAYSRSEFSVLVASLARQLSEHGVGEGDCIGVWLPNWPVALAAQFAASTLGAHVIGINTRYNVAEVENVVVRARPKVVLIADGFVGLDLLGRITEARRTALDAGRDWTDPVLVPIAEPGSEVADIGAYDLGGGSASLEAPAHETLADFSVVPGDPLCVAFTTSGSTGLPKLAAHDDSSVTTHAESCAAAMGLTGDDVFVCALPLSGTFGFSAAMAAVAAGSALLMHPSFRPDQLARQIPAYRVSALAFGDDMLARLHEEWQKQRADFSTLRWTGIADFNGESARYAEWLESCGAHATGVYGSSEVFALLSMWPDSVSAPQRWSGGGRMVGDDMEFRVVDETDTPVADGDKGEIQFRGPNVVRAYLGQPEKMAENVTRDGWFKSGDLAMRVDDRSFTYLARMSDALRLKGFLVEPDEIALRLAAHPDVERAKVVGVQATGETEAIGFVTVRPGAAVSGEELVDFCRESLAKFKVPSAVYVIDEMPTTASANGTKIKSGVLREWALERRA</sequence>
<keyword evidence="2" id="KW-0436">Ligase</keyword>
<dbReference type="Gene3D" id="3.40.50.12780">
    <property type="entry name" value="N-terminal domain of ligase-like"/>
    <property type="match status" value="1"/>
</dbReference>
<accession>A0A7L4YMG4</accession>
<dbReference type="SUPFAM" id="SSF56801">
    <property type="entry name" value="Acetyl-CoA synthetase-like"/>
    <property type="match status" value="1"/>
</dbReference>
<dbReference type="InterPro" id="IPR042099">
    <property type="entry name" value="ANL_N_sf"/>
</dbReference>
<gene>
    <name evidence="5" type="ORF">EK0264_08675</name>
</gene>
<dbReference type="InParanoid" id="A0A7L4YMG4"/>
<dbReference type="InterPro" id="IPR025110">
    <property type="entry name" value="AMP-bd_C"/>
</dbReference>
<dbReference type="GO" id="GO:0006631">
    <property type="term" value="P:fatty acid metabolic process"/>
    <property type="evidence" value="ECO:0007669"/>
    <property type="project" value="TreeGrafter"/>
</dbReference>
<feature type="domain" description="AMP-dependent synthetase/ligase" evidence="3">
    <location>
        <begin position="8"/>
        <end position="394"/>
    </location>
</feature>
<dbReference type="GO" id="GO:0031956">
    <property type="term" value="F:medium-chain fatty acid-CoA ligase activity"/>
    <property type="evidence" value="ECO:0007669"/>
    <property type="project" value="TreeGrafter"/>
</dbReference>
<feature type="domain" description="AMP-binding enzyme C-terminal" evidence="4">
    <location>
        <begin position="450"/>
        <end position="518"/>
    </location>
</feature>
<dbReference type="PANTHER" id="PTHR43201">
    <property type="entry name" value="ACYL-COA SYNTHETASE"/>
    <property type="match status" value="1"/>
</dbReference>
<dbReference type="EMBL" id="CP047156">
    <property type="protein sequence ID" value="QHC00346.1"/>
    <property type="molecule type" value="Genomic_DNA"/>
</dbReference>
<dbReference type="InterPro" id="IPR000873">
    <property type="entry name" value="AMP-dep_synth/lig_dom"/>
</dbReference>
<dbReference type="Gene3D" id="3.30.300.30">
    <property type="match status" value="1"/>
</dbReference>
<dbReference type="AlphaFoldDB" id="A0A7L4YMG4"/>
<dbReference type="PANTHER" id="PTHR43201:SF5">
    <property type="entry name" value="MEDIUM-CHAIN ACYL-COA LIGASE ACSF2, MITOCHONDRIAL"/>
    <property type="match status" value="1"/>
</dbReference>
<evidence type="ECO:0000256" key="2">
    <source>
        <dbReference type="ARBA" id="ARBA00022598"/>
    </source>
</evidence>
<dbReference type="Pfam" id="PF00501">
    <property type="entry name" value="AMP-binding"/>
    <property type="match status" value="1"/>
</dbReference>
<name>A0A7L4YMG4_9ACTN</name>
<evidence type="ECO:0000256" key="1">
    <source>
        <dbReference type="ARBA" id="ARBA00006432"/>
    </source>
</evidence>
<dbReference type="InterPro" id="IPR045851">
    <property type="entry name" value="AMP-bd_C_sf"/>
</dbReference>
<evidence type="ECO:0000259" key="4">
    <source>
        <dbReference type="Pfam" id="PF13193"/>
    </source>
</evidence>
<evidence type="ECO:0000259" key="3">
    <source>
        <dbReference type="Pfam" id="PF00501"/>
    </source>
</evidence>
<dbReference type="Pfam" id="PF13193">
    <property type="entry name" value="AMP-binding_C"/>
    <property type="match status" value="1"/>
</dbReference>